<evidence type="ECO:0000313" key="2">
    <source>
        <dbReference type="EMBL" id="KZP15447.1"/>
    </source>
</evidence>
<gene>
    <name evidence="3" type="ORF">FIBSPDRAFT_958593</name>
    <name evidence="2" type="ORF">FIBSPDRAFT_958784</name>
</gene>
<dbReference type="EMBL" id="KV417601">
    <property type="protein sequence ID" value="KZP15758.1"/>
    <property type="molecule type" value="Genomic_DNA"/>
</dbReference>
<keyword evidence="4" id="KW-1185">Reference proteome</keyword>
<dbReference type="OrthoDB" id="10252740at2759"/>
<evidence type="ECO:0000256" key="1">
    <source>
        <dbReference type="SAM" id="MobiDB-lite"/>
    </source>
</evidence>
<name>A0A166EH21_9AGAM</name>
<protein>
    <submittedName>
        <fullName evidence="3">Uncharacterized protein</fullName>
    </submittedName>
</protein>
<reference evidence="3 4" key="1">
    <citation type="journal article" date="2016" name="Mol. Biol. Evol.">
        <title>Comparative Genomics of Early-Diverging Mushroom-Forming Fungi Provides Insights into the Origins of Lignocellulose Decay Capabilities.</title>
        <authorList>
            <person name="Nagy L.G."/>
            <person name="Riley R."/>
            <person name="Tritt A."/>
            <person name="Adam C."/>
            <person name="Daum C."/>
            <person name="Floudas D."/>
            <person name="Sun H."/>
            <person name="Yadav J.S."/>
            <person name="Pangilinan J."/>
            <person name="Larsson K.H."/>
            <person name="Matsuura K."/>
            <person name="Barry K."/>
            <person name="Labutti K."/>
            <person name="Kuo R."/>
            <person name="Ohm R.A."/>
            <person name="Bhattacharya S.S."/>
            <person name="Shirouzu T."/>
            <person name="Yoshinaga Y."/>
            <person name="Martin F.M."/>
            <person name="Grigoriev I.V."/>
            <person name="Hibbett D.S."/>
        </authorList>
    </citation>
    <scope>NUCLEOTIDE SEQUENCE [LARGE SCALE GENOMIC DNA]</scope>
    <source>
        <strain evidence="3 4">CBS 109695</strain>
    </source>
</reference>
<feature type="region of interest" description="Disordered" evidence="1">
    <location>
        <begin position="1"/>
        <end position="27"/>
    </location>
</feature>
<proteinExistence type="predicted"/>
<sequence>MSSSVMNTPRRDTSKKLTNTGYTSPKPMVVKTEPVTIKGHVLPTPQVVYANDSAANIRDGAWNVVKELLVAA</sequence>
<evidence type="ECO:0000313" key="4">
    <source>
        <dbReference type="Proteomes" id="UP000076532"/>
    </source>
</evidence>
<dbReference type="Proteomes" id="UP000076532">
    <property type="component" value="Unassembled WGS sequence"/>
</dbReference>
<accession>A0A166EH21</accession>
<organism evidence="3 4">
    <name type="scientific">Athelia psychrophila</name>
    <dbReference type="NCBI Taxonomy" id="1759441"/>
    <lineage>
        <taxon>Eukaryota</taxon>
        <taxon>Fungi</taxon>
        <taxon>Dikarya</taxon>
        <taxon>Basidiomycota</taxon>
        <taxon>Agaricomycotina</taxon>
        <taxon>Agaricomycetes</taxon>
        <taxon>Agaricomycetidae</taxon>
        <taxon>Atheliales</taxon>
        <taxon>Atheliaceae</taxon>
        <taxon>Athelia</taxon>
    </lineage>
</organism>
<dbReference type="AlphaFoldDB" id="A0A166EH21"/>
<dbReference type="EMBL" id="KV417604">
    <property type="protein sequence ID" value="KZP15447.1"/>
    <property type="molecule type" value="Genomic_DNA"/>
</dbReference>
<evidence type="ECO:0000313" key="3">
    <source>
        <dbReference type="EMBL" id="KZP15758.1"/>
    </source>
</evidence>